<keyword evidence="1" id="KW-1133">Transmembrane helix</keyword>
<feature type="transmembrane region" description="Helical" evidence="1">
    <location>
        <begin position="148"/>
        <end position="168"/>
    </location>
</feature>
<feature type="transmembrane region" description="Helical" evidence="1">
    <location>
        <begin position="7"/>
        <end position="24"/>
    </location>
</feature>
<evidence type="ECO:0000313" key="2">
    <source>
        <dbReference type="EMBL" id="PWB69210.1"/>
    </source>
</evidence>
<keyword evidence="1" id="KW-0812">Transmembrane</keyword>
<protein>
    <submittedName>
        <fullName evidence="2">Uncharacterized protein</fullName>
    </submittedName>
</protein>
<gene>
    <name evidence="2" type="ORF">C3F09_10490</name>
</gene>
<reference evidence="2 3" key="1">
    <citation type="journal article" date="2018" name="ISME J.">
        <title>A methanotrophic archaeon couples anaerobic oxidation of methane to Fe(III) reduction.</title>
        <authorList>
            <person name="Cai C."/>
            <person name="Leu A.O."/>
            <person name="Xie G.J."/>
            <person name="Guo J."/>
            <person name="Feng Y."/>
            <person name="Zhao J.X."/>
            <person name="Tyson G.W."/>
            <person name="Yuan Z."/>
            <person name="Hu S."/>
        </authorList>
    </citation>
    <scope>NUCLEOTIDE SEQUENCE [LARGE SCALE GENOMIC DNA]</scope>
    <source>
        <strain evidence="2">FeB_12</strain>
    </source>
</reference>
<evidence type="ECO:0000313" key="3">
    <source>
        <dbReference type="Proteomes" id="UP000250918"/>
    </source>
</evidence>
<feature type="transmembrane region" description="Helical" evidence="1">
    <location>
        <begin position="111"/>
        <end position="136"/>
    </location>
</feature>
<dbReference type="AlphaFoldDB" id="A0A855WXS8"/>
<comment type="caution">
    <text evidence="2">The sequence shown here is derived from an EMBL/GenBank/DDBJ whole genome shotgun (WGS) entry which is preliminary data.</text>
</comment>
<dbReference type="Proteomes" id="UP000250918">
    <property type="component" value="Unassembled WGS sequence"/>
</dbReference>
<evidence type="ECO:0000256" key="1">
    <source>
        <dbReference type="SAM" id="Phobius"/>
    </source>
</evidence>
<organism evidence="2 3">
    <name type="scientific">candidate division GN15 bacterium</name>
    <dbReference type="NCBI Taxonomy" id="2072418"/>
    <lineage>
        <taxon>Bacteria</taxon>
        <taxon>candidate division GN15</taxon>
    </lineage>
</organism>
<feature type="transmembrane region" description="Helical" evidence="1">
    <location>
        <begin position="188"/>
        <end position="210"/>
    </location>
</feature>
<name>A0A855WXS8_9BACT</name>
<feature type="transmembrane region" description="Helical" evidence="1">
    <location>
        <begin position="36"/>
        <end position="59"/>
    </location>
</feature>
<dbReference type="EMBL" id="PQAP01000175">
    <property type="protein sequence ID" value="PWB69210.1"/>
    <property type="molecule type" value="Genomic_DNA"/>
</dbReference>
<keyword evidence="1" id="KW-0472">Membrane</keyword>
<feature type="transmembrane region" description="Helical" evidence="1">
    <location>
        <begin position="71"/>
        <end position="91"/>
    </location>
</feature>
<proteinExistence type="predicted"/>
<sequence>MHKRQLPFILVFIFGAFMAVQYFMPHESSEFIYEFFALDWVPIIGIFALALGIWSLIKVSWDKIKHRRQDWQYSVVLLAGLFTIIFFGFFVKVGEHWEFRFMTSDGLQSYMFRHLFDYIVIPGQATVFSLLAFYIASASYRAFRARNLLATLLLSAALIMMLRFSPIPGLGEYMSKTATWLLNVPNLAAKRAIIIGIGLGMVATAMKVVLGIERGYMGKG</sequence>
<accession>A0A855WXS8</accession>